<dbReference type="EMBL" id="MUBJ01000028">
    <property type="protein sequence ID" value="OTA14522.1"/>
    <property type="molecule type" value="Genomic_DNA"/>
</dbReference>
<dbReference type="PANTHER" id="PTHR24281">
    <property type="entry name" value="STEROID 21-HYDROXYLASE-RELATED"/>
    <property type="match status" value="1"/>
</dbReference>
<comment type="similarity">
    <text evidence="2">Belongs to the cytochrome P450 family.</text>
</comment>
<dbReference type="InterPro" id="IPR001128">
    <property type="entry name" value="Cyt_P450"/>
</dbReference>
<keyword evidence="1 2" id="KW-0408">Iron</keyword>
<dbReference type="GO" id="GO:0005506">
    <property type="term" value="F:iron ion binding"/>
    <property type="evidence" value="ECO:0007669"/>
    <property type="project" value="InterPro"/>
</dbReference>
<accession>A0A1Y2S789</accession>
<evidence type="ECO:0000256" key="2">
    <source>
        <dbReference type="RuleBase" id="RU000461"/>
    </source>
</evidence>
<feature type="binding site" description="axial binding residue" evidence="1">
    <location>
        <position position="380"/>
    </location>
    <ligand>
        <name>heme</name>
        <dbReference type="ChEBI" id="CHEBI:30413"/>
    </ligand>
    <ligandPart>
        <name>Fe</name>
        <dbReference type="ChEBI" id="CHEBI:18248"/>
    </ligandPart>
</feature>
<comment type="cofactor">
    <cofactor evidence="1">
        <name>heme</name>
        <dbReference type="ChEBI" id="CHEBI:30413"/>
    </cofactor>
</comment>
<evidence type="ECO:0000313" key="4">
    <source>
        <dbReference type="EMBL" id="OTA14522.1"/>
    </source>
</evidence>
<dbReference type="PRINTS" id="PR00385">
    <property type="entry name" value="P450"/>
</dbReference>
<feature type="compositionally biased region" description="Polar residues" evidence="3">
    <location>
        <begin position="430"/>
        <end position="445"/>
    </location>
</feature>
<keyword evidence="2" id="KW-0560">Oxidoreductase</keyword>
<keyword evidence="2" id="KW-0503">Monooxygenase</keyword>
<evidence type="ECO:0000256" key="1">
    <source>
        <dbReference type="PIRSR" id="PIRSR602401-1"/>
    </source>
</evidence>
<keyword evidence="5" id="KW-1185">Reference proteome</keyword>
<evidence type="ECO:0000313" key="5">
    <source>
        <dbReference type="Proteomes" id="UP000194350"/>
    </source>
</evidence>
<dbReference type="GO" id="GO:0004497">
    <property type="term" value="F:monooxygenase activity"/>
    <property type="evidence" value="ECO:0007669"/>
    <property type="project" value="UniProtKB-KW"/>
</dbReference>
<sequence length="445" mass="50945">MSTTLHCHRVSNRTLQAKGILKAIEQAYRPDCPMFTLKFDNGSQILILADYRHVEYWLEHDDHFTKEMRNTRTSSALGRIQFGQSLTFAQDGEEWRQLRTLAMPTVNPKHPGLMQANQEAAQWLSECFSDIPVIDDAWSLCLEWATRCVLAPYLGHQTSVDTAIALIRHHQEVFFHLVQQAEHHDKAALYLDPRVHAFRTEIAQILDAALCHPDRDESTLLGQLAKHLDIEHNPAQKAFLTDFLMGNLLGSVDNPASTLLWCLIHLARNPEVIAQIRQESHNMAHRGWSIQRSPVTIAAIKECLRLSPVQPLVERCTSRNIILDGVTIAKGTHVLFCSWLIHRDPQCWPLPLEFDIERFMQRQRLNPAKYFPFGVGPRICAGMSLTLHQLVMCLLTLCRDHDWSLSETVTPLQLRPEFKLNLRPRGPISLHTTTDKTGQFQEEYS</sequence>
<dbReference type="GO" id="GO:0016705">
    <property type="term" value="F:oxidoreductase activity, acting on paired donors, with incorporation or reduction of molecular oxygen"/>
    <property type="evidence" value="ECO:0007669"/>
    <property type="project" value="InterPro"/>
</dbReference>
<dbReference type="Pfam" id="PF00067">
    <property type="entry name" value="p450"/>
    <property type="match status" value="1"/>
</dbReference>
<dbReference type="Proteomes" id="UP000194350">
    <property type="component" value="Unassembled WGS sequence"/>
</dbReference>
<dbReference type="InterPro" id="IPR002401">
    <property type="entry name" value="Cyt_P450_E_grp-I"/>
</dbReference>
<comment type="caution">
    <text evidence="4">The sequence shown here is derived from an EMBL/GenBank/DDBJ whole genome shotgun (WGS) entry which is preliminary data.</text>
</comment>
<dbReference type="AlphaFoldDB" id="A0A1Y2S789"/>
<dbReference type="Gene3D" id="1.10.630.10">
    <property type="entry name" value="Cytochrome P450"/>
    <property type="match status" value="1"/>
</dbReference>
<protein>
    <submittedName>
        <fullName evidence="4">Cytochrome P450</fullName>
    </submittedName>
</protein>
<dbReference type="SUPFAM" id="SSF48264">
    <property type="entry name" value="Cytochrome P450"/>
    <property type="match status" value="1"/>
</dbReference>
<dbReference type="InterPro" id="IPR036396">
    <property type="entry name" value="Cyt_P450_sf"/>
</dbReference>
<name>A0A1Y2S789_9GAMM</name>
<dbReference type="PROSITE" id="PS00086">
    <property type="entry name" value="CYTOCHROME_P450"/>
    <property type="match status" value="1"/>
</dbReference>
<organism evidence="4 5">
    <name type="scientific">Xenorhabdus vietnamensis</name>
    <dbReference type="NCBI Taxonomy" id="351656"/>
    <lineage>
        <taxon>Bacteria</taxon>
        <taxon>Pseudomonadati</taxon>
        <taxon>Pseudomonadota</taxon>
        <taxon>Gammaproteobacteria</taxon>
        <taxon>Enterobacterales</taxon>
        <taxon>Morganellaceae</taxon>
        <taxon>Xenorhabdus</taxon>
    </lineage>
</organism>
<dbReference type="GO" id="GO:0020037">
    <property type="term" value="F:heme binding"/>
    <property type="evidence" value="ECO:0007669"/>
    <property type="project" value="InterPro"/>
</dbReference>
<evidence type="ECO:0000256" key="3">
    <source>
        <dbReference type="SAM" id="MobiDB-lite"/>
    </source>
</evidence>
<dbReference type="PRINTS" id="PR00463">
    <property type="entry name" value="EP450I"/>
</dbReference>
<dbReference type="InterPro" id="IPR017972">
    <property type="entry name" value="Cyt_P450_CS"/>
</dbReference>
<dbReference type="CDD" id="cd00302">
    <property type="entry name" value="cytochrome_P450"/>
    <property type="match status" value="1"/>
</dbReference>
<keyword evidence="1 2" id="KW-0479">Metal-binding</keyword>
<dbReference type="RefSeq" id="WP_167376303.1">
    <property type="nucleotide sequence ID" value="NZ_CAWNGD010000071.1"/>
</dbReference>
<proteinExistence type="inferred from homology"/>
<feature type="region of interest" description="Disordered" evidence="3">
    <location>
        <begin position="425"/>
        <end position="445"/>
    </location>
</feature>
<reference evidence="4 5" key="1">
    <citation type="submission" date="2016-10" db="EMBL/GenBank/DDBJ databases">
        <title>Systematic genetic and metabolomic analysis of Xenorhabdus and Photorhabdus spp., highlights the requirements for a dual symbiotic and pathogenic life style.</title>
        <authorList>
            <person name="Tobias N.J."/>
            <person name="Wolff H."/>
            <person name="Djahanschiri B."/>
            <person name="Pidot S.J."/>
            <person name="Stinear T.P."/>
            <person name="Ebersberger I."/>
            <person name="Bode H.B."/>
        </authorList>
    </citation>
    <scope>NUCLEOTIDE SEQUENCE [LARGE SCALE GENOMIC DNA]</scope>
    <source>
        <strain evidence="4 5">DSM 22392</strain>
    </source>
</reference>
<keyword evidence="1 2" id="KW-0349">Heme</keyword>
<gene>
    <name evidence="4" type="ORF">Xvie_03613</name>
</gene>
<dbReference type="STRING" id="351656.Xvie_03613"/>